<feature type="region of interest" description="Disordered" evidence="8">
    <location>
        <begin position="236"/>
        <end position="276"/>
    </location>
</feature>
<evidence type="ECO:0000256" key="3">
    <source>
        <dbReference type="ARBA" id="ARBA00022692"/>
    </source>
</evidence>
<evidence type="ECO:0000256" key="1">
    <source>
        <dbReference type="ARBA" id="ARBA00004325"/>
    </source>
</evidence>
<keyword evidence="10" id="KW-1185">Reference proteome</keyword>
<comment type="function">
    <text evidence="7">Component of the MICOS complex, a large protein complex of the mitochondrial inner membrane that plays crucial roles in the maintenance of crista junctions, inner membrane architecture, and formation of contact sites to the outer membrane.</text>
</comment>
<proteinExistence type="inferred from homology"/>
<accession>A0A8T2JY12</accession>
<dbReference type="EMBL" id="JAACNH010000003">
    <property type="protein sequence ID" value="KAG8448394.1"/>
    <property type="molecule type" value="Genomic_DNA"/>
</dbReference>
<evidence type="ECO:0000256" key="7">
    <source>
        <dbReference type="RuleBase" id="RU363021"/>
    </source>
</evidence>
<dbReference type="GO" id="GO:0042407">
    <property type="term" value="P:cristae formation"/>
    <property type="evidence" value="ECO:0007669"/>
    <property type="project" value="InterPro"/>
</dbReference>
<dbReference type="InterPro" id="IPR019166">
    <property type="entry name" value="MIC26/MIC27"/>
</dbReference>
<organism evidence="9 10">
    <name type="scientific">Hymenochirus boettgeri</name>
    <name type="common">Congo dwarf clawed frog</name>
    <dbReference type="NCBI Taxonomy" id="247094"/>
    <lineage>
        <taxon>Eukaryota</taxon>
        <taxon>Metazoa</taxon>
        <taxon>Chordata</taxon>
        <taxon>Craniata</taxon>
        <taxon>Vertebrata</taxon>
        <taxon>Euteleostomi</taxon>
        <taxon>Amphibia</taxon>
        <taxon>Batrachia</taxon>
        <taxon>Anura</taxon>
        <taxon>Pipoidea</taxon>
        <taxon>Pipidae</taxon>
        <taxon>Pipinae</taxon>
        <taxon>Hymenochirus</taxon>
    </lineage>
</organism>
<dbReference type="InterPro" id="IPR033182">
    <property type="entry name" value="MIC26/MIC27_animal"/>
</dbReference>
<keyword evidence="7" id="KW-0999">Mitochondrion inner membrane</keyword>
<dbReference type="Proteomes" id="UP000812440">
    <property type="component" value="Chromosome 8_10"/>
</dbReference>
<keyword evidence="6 7" id="KW-0472">Membrane</keyword>
<evidence type="ECO:0000256" key="4">
    <source>
        <dbReference type="ARBA" id="ARBA00022989"/>
    </source>
</evidence>
<feature type="region of interest" description="Disordered" evidence="8">
    <location>
        <begin position="168"/>
        <end position="203"/>
    </location>
</feature>
<gene>
    <name evidence="9" type="ORF">GDO86_015475</name>
</gene>
<evidence type="ECO:0000256" key="2">
    <source>
        <dbReference type="ARBA" id="ARBA00010904"/>
    </source>
</evidence>
<dbReference type="OrthoDB" id="5973346at2759"/>
<dbReference type="GO" id="GO:0061617">
    <property type="term" value="C:MICOS complex"/>
    <property type="evidence" value="ECO:0007669"/>
    <property type="project" value="UniProtKB-UniRule"/>
</dbReference>
<evidence type="ECO:0000256" key="6">
    <source>
        <dbReference type="ARBA" id="ARBA00023136"/>
    </source>
</evidence>
<evidence type="ECO:0000256" key="5">
    <source>
        <dbReference type="ARBA" id="ARBA00023128"/>
    </source>
</evidence>
<dbReference type="Pfam" id="PF09769">
    <property type="entry name" value="ApoO"/>
    <property type="match status" value="1"/>
</dbReference>
<evidence type="ECO:0000313" key="10">
    <source>
        <dbReference type="Proteomes" id="UP000812440"/>
    </source>
</evidence>
<protein>
    <recommendedName>
        <fullName evidence="7">MICOS complex subunit</fullName>
    </recommendedName>
</protein>
<comment type="subunit">
    <text evidence="7">Component of the mitochondrial contact site and cristae organizing system (MICOS) complex.</text>
</comment>
<comment type="caution">
    <text evidence="9">The sequence shown here is derived from an EMBL/GenBank/DDBJ whole genome shotgun (WGS) entry which is preliminary data.</text>
</comment>
<keyword evidence="4 7" id="KW-1133">Transmembrane helix</keyword>
<keyword evidence="5 7" id="KW-0496">Mitochondrion</keyword>
<evidence type="ECO:0000256" key="8">
    <source>
        <dbReference type="SAM" id="MobiDB-lite"/>
    </source>
</evidence>
<name>A0A8T2JY12_9PIPI</name>
<feature type="transmembrane region" description="Helical" evidence="7">
    <location>
        <begin position="97"/>
        <end position="115"/>
    </location>
</feature>
<reference evidence="9" key="1">
    <citation type="thesis" date="2020" institute="ProQuest LLC" country="789 East Eisenhower Parkway, Ann Arbor, MI, USA">
        <title>Comparative Genomics and Chromosome Evolution.</title>
        <authorList>
            <person name="Mudd A.B."/>
        </authorList>
    </citation>
    <scope>NUCLEOTIDE SEQUENCE</scope>
    <source>
        <strain evidence="9">Female2</strain>
        <tissue evidence="9">Blood</tissue>
    </source>
</reference>
<comment type="subcellular location">
    <subcellularLocation>
        <location evidence="7">Mitochondrion inner membrane</location>
    </subcellularLocation>
    <subcellularLocation>
        <location evidence="1">Mitochondrion membrane</location>
    </subcellularLocation>
</comment>
<dbReference type="PANTHER" id="PTHR14564">
    <property type="entry name" value="MICOS COMPLEX SUBUNIT MIC26 / MIC27 FAMILY MEMBER"/>
    <property type="match status" value="1"/>
</dbReference>
<dbReference type="AlphaFoldDB" id="A0A8T2JY12"/>
<keyword evidence="3 7" id="KW-0812">Transmembrane</keyword>
<sequence length="276" mass="30306">MVMMIFKLAAVPVGLALTSYGIYAFTDRRPKGSLLHYNQLSIYSIPPHQSKYIAESPGHIQSGFSVHLCSSIKNGVHGTIQFGKDSYIYLKNPPQEFLPKIAVITVSGLAGLVLARNGSRLKKIAYPLGLTTLGISACYPTQAVIFAKVTGRKMYTVSHRTYDAVNSSWKTSSHRDHQKETEDLKQVDKVPVTEGGHDHGDSLEKIVIQEHTKTSDIESPEPIISLKCESAPLVKEVPDTPAFSDSATQPRFKPDPSLLDHGQSNPEDADLYSTRS</sequence>
<comment type="similarity">
    <text evidence="2">Belongs to the apolipoprotein O/MICOS complex subunit Mic27 family.</text>
</comment>
<evidence type="ECO:0000313" key="9">
    <source>
        <dbReference type="EMBL" id="KAG8448394.1"/>
    </source>
</evidence>
<feature type="compositionally biased region" description="Basic and acidic residues" evidence="8">
    <location>
        <begin position="173"/>
        <end position="188"/>
    </location>
</feature>